<feature type="region of interest" description="Disordered" evidence="1">
    <location>
        <begin position="127"/>
        <end position="161"/>
    </location>
</feature>
<feature type="compositionally biased region" description="Low complexity" evidence="1">
    <location>
        <begin position="522"/>
        <end position="536"/>
    </location>
</feature>
<feature type="compositionally biased region" description="Basic and acidic residues" evidence="1">
    <location>
        <begin position="485"/>
        <end position="504"/>
    </location>
</feature>
<dbReference type="AlphaFoldDB" id="A0A8J6DNS1"/>
<feature type="compositionally biased region" description="Polar residues" evidence="1">
    <location>
        <begin position="179"/>
        <end position="193"/>
    </location>
</feature>
<evidence type="ECO:0000313" key="3">
    <source>
        <dbReference type="EMBL" id="KAG8515064.1"/>
    </source>
</evidence>
<feature type="region of interest" description="Disordered" evidence="1">
    <location>
        <begin position="1"/>
        <end position="36"/>
    </location>
</feature>
<feature type="compositionally biased region" description="Basic and acidic residues" evidence="1">
    <location>
        <begin position="198"/>
        <end position="207"/>
    </location>
</feature>
<comment type="caution">
    <text evidence="3">The sequence shown here is derived from an EMBL/GenBank/DDBJ whole genome shotgun (WGS) entry which is preliminary data.</text>
</comment>
<keyword evidence="2" id="KW-0812">Transmembrane</keyword>
<feature type="compositionally biased region" description="Basic and acidic residues" evidence="1">
    <location>
        <begin position="227"/>
        <end position="238"/>
    </location>
</feature>
<gene>
    <name evidence="3" type="ORF">J0S82_003960</name>
</gene>
<proteinExistence type="predicted"/>
<feature type="region of interest" description="Disordered" evidence="1">
    <location>
        <begin position="179"/>
        <end position="268"/>
    </location>
</feature>
<feature type="compositionally biased region" description="Pro residues" evidence="1">
    <location>
        <begin position="23"/>
        <end position="34"/>
    </location>
</feature>
<feature type="region of interest" description="Disordered" evidence="1">
    <location>
        <begin position="468"/>
        <end position="580"/>
    </location>
</feature>
<evidence type="ECO:0000256" key="2">
    <source>
        <dbReference type="SAM" id="Phobius"/>
    </source>
</evidence>
<evidence type="ECO:0000256" key="1">
    <source>
        <dbReference type="SAM" id="MobiDB-lite"/>
    </source>
</evidence>
<keyword evidence="2" id="KW-1133">Transmembrane helix</keyword>
<feature type="compositionally biased region" description="Polar residues" evidence="1">
    <location>
        <begin position="127"/>
        <end position="141"/>
    </location>
</feature>
<dbReference type="OrthoDB" id="2505895at2759"/>
<sequence>MTGDWRAHNFTVRASFPPQKTSPRPPPAPLPGPWPGCSLEEVEVPRLGTPPSLPSLQMARGARSPEGPQVSAVMPVDSWLPGHGTGHLPFLGLRLPTQQSKIIITISSFVVMLIMVFIIGDRRHATQGNNLVPPSSVQTAVNCGGSDRKETDNVSSIGSQPESSLQSWLSCTLSLVTDTTRPPSRQSAISSHVLSPRASEEAGDAERTGPTSARSPCRPKYCPAGGGEERGPPGKPAERAGSPSSSLASQRTDVAPPSREKLPSPSAALSEFVEGLRRKRAQRGAGPALGLEDWPALPIYQTTRASALRRARAACDEGGLAPRAGSKSPLGTEGATGSSAGLLRSSSLRCVSLENRGGASPPPEKLKTRFSSCESLLQPGPSSGRKLSSPTPPGDKLLSPPLWPRRRCLEASLDDAGCPDLGKEPLVFQNRQFAHLMEDPLDSDPFSWRLPSLNYERKTKVDFDDFLPAIRKPQPPAALAGAARDGADRSQHPGVHYETEDADRPFLSGLRTMLRHAPGLNSDSDSSSSSFKSADSVKSRPRVPRPEGDGGERGAPQSGGLGPGRSDEDVESIMKKYLQK</sequence>
<feature type="region of interest" description="Disordered" evidence="1">
    <location>
        <begin position="308"/>
        <end position="341"/>
    </location>
</feature>
<dbReference type="Proteomes" id="UP000700334">
    <property type="component" value="Unassembled WGS sequence"/>
</dbReference>
<feature type="region of interest" description="Disordered" evidence="1">
    <location>
        <begin position="353"/>
        <end position="402"/>
    </location>
</feature>
<dbReference type="EMBL" id="JAGFMF010011719">
    <property type="protein sequence ID" value="KAG8515064.1"/>
    <property type="molecule type" value="Genomic_DNA"/>
</dbReference>
<keyword evidence="4" id="KW-1185">Reference proteome</keyword>
<organism evidence="3 4">
    <name type="scientific">Galemys pyrenaicus</name>
    <name type="common">Iberian desman</name>
    <name type="synonym">Pyrenean desman</name>
    <dbReference type="NCBI Taxonomy" id="202257"/>
    <lineage>
        <taxon>Eukaryota</taxon>
        <taxon>Metazoa</taxon>
        <taxon>Chordata</taxon>
        <taxon>Craniata</taxon>
        <taxon>Vertebrata</taxon>
        <taxon>Euteleostomi</taxon>
        <taxon>Mammalia</taxon>
        <taxon>Eutheria</taxon>
        <taxon>Laurasiatheria</taxon>
        <taxon>Eulipotyphla</taxon>
        <taxon>Talpidae</taxon>
        <taxon>Galemys</taxon>
    </lineage>
</organism>
<accession>A0A8J6DNS1</accession>
<reference evidence="3" key="1">
    <citation type="journal article" date="2021" name="Evol. Appl.">
        <title>The genome of the Pyrenean desman and the effects of bottlenecks and inbreeding on the genomic landscape of an endangered species.</title>
        <authorList>
            <person name="Escoda L."/>
            <person name="Castresana J."/>
        </authorList>
    </citation>
    <scope>NUCLEOTIDE SEQUENCE</scope>
    <source>
        <strain evidence="3">IBE-C5619</strain>
    </source>
</reference>
<keyword evidence="2" id="KW-0472">Membrane</keyword>
<feature type="transmembrane region" description="Helical" evidence="2">
    <location>
        <begin position="102"/>
        <end position="120"/>
    </location>
</feature>
<name>A0A8J6DNS1_GALPY</name>
<feature type="compositionally biased region" description="Polar residues" evidence="1">
    <location>
        <begin position="242"/>
        <end position="252"/>
    </location>
</feature>
<evidence type="ECO:0000313" key="4">
    <source>
        <dbReference type="Proteomes" id="UP000700334"/>
    </source>
</evidence>
<protein>
    <submittedName>
        <fullName evidence="3">Unconventional myosin-XVIIIb</fullName>
    </submittedName>
</protein>